<dbReference type="AlphaFoldDB" id="A0A341AMY3"/>
<evidence type="ECO:0000313" key="2">
    <source>
        <dbReference type="Proteomes" id="UP000252040"/>
    </source>
</evidence>
<feature type="compositionally biased region" description="Basic and acidic residues" evidence="1">
    <location>
        <begin position="262"/>
        <end position="272"/>
    </location>
</feature>
<dbReference type="Pfam" id="PF15382">
    <property type="entry name" value="DUF4609"/>
    <property type="match status" value="1"/>
</dbReference>
<dbReference type="PANTHER" id="PTHR38649">
    <property type="entry name" value="SPERMATOGENESIS-ASSOCIATED PROTEIN 33"/>
    <property type="match status" value="1"/>
</dbReference>
<feature type="region of interest" description="Disordered" evidence="1">
    <location>
        <begin position="158"/>
        <end position="235"/>
    </location>
</feature>
<gene>
    <name evidence="3" type="primary">SPATA33</name>
</gene>
<sequence length="294" mass="31373">MVSGIGVPGGGPGIRYRGSGPRVRDRGPGSGIEARGTRLSPAHGRGGPALRGPGGRRPLTVHGRSGSGSPGRGGRTGCPGGVNRTDRRGLAGWRAGTAGSPLLPAAGSSRERTGWYHGRWRCRGDRAAREAAAGPFVSQWAGLPLRCRVRACVAGQSPMGLSKSKHKLRKGEEPKSGRTCPIPEATERPVDRPSQESEKPLDTKPAESFHEKKGAAKRQWPSSEVEEKPDVNSEEKKFAIPQIVITTASKETLISYGSTGMEEQRTIRERAEPGPFYGHRNSSTVDAYNSQTKE</sequence>
<feature type="compositionally biased region" description="Basic and acidic residues" evidence="1">
    <location>
        <begin position="225"/>
        <end position="235"/>
    </location>
</feature>
<feature type="compositionally biased region" description="Polar residues" evidence="1">
    <location>
        <begin position="280"/>
        <end position="294"/>
    </location>
</feature>
<feature type="compositionally biased region" description="Gly residues" evidence="1">
    <location>
        <begin position="1"/>
        <end position="13"/>
    </location>
</feature>
<dbReference type="InParanoid" id="A0A341AMY3"/>
<dbReference type="Proteomes" id="UP000252040">
    <property type="component" value="Unplaced"/>
</dbReference>
<dbReference type="GeneID" id="112393333"/>
<evidence type="ECO:0000256" key="1">
    <source>
        <dbReference type="SAM" id="MobiDB-lite"/>
    </source>
</evidence>
<dbReference type="PANTHER" id="PTHR38649:SF1">
    <property type="entry name" value="SPERMATOGENESIS-ASSOCIATED PROTEIN 33"/>
    <property type="match status" value="1"/>
</dbReference>
<name>A0A341AMY3_NEOAA</name>
<dbReference type="RefSeq" id="XP_024591254.1">
    <property type="nucleotide sequence ID" value="XM_024735486.1"/>
</dbReference>
<feature type="compositionally biased region" description="Gly residues" evidence="1">
    <location>
        <begin position="65"/>
        <end position="80"/>
    </location>
</feature>
<feature type="compositionally biased region" description="Basic and acidic residues" evidence="1">
    <location>
        <begin position="185"/>
        <end position="214"/>
    </location>
</feature>
<dbReference type="CTD" id="124045"/>
<accession>A0A341AMY3</accession>
<feature type="region of interest" description="Disordered" evidence="1">
    <location>
        <begin position="1"/>
        <end position="82"/>
    </location>
</feature>
<dbReference type="KEGG" id="nasi:112393333"/>
<dbReference type="STRING" id="1706337.A0A341AMY3"/>
<evidence type="ECO:0000313" key="3">
    <source>
        <dbReference type="RefSeq" id="XP_024591254.1"/>
    </source>
</evidence>
<protein>
    <submittedName>
        <fullName evidence="3">Spermatogenesis-associated protein 33</fullName>
    </submittedName>
</protein>
<dbReference type="InterPro" id="IPR027930">
    <property type="entry name" value="DUF4609"/>
</dbReference>
<dbReference type="GO" id="GO:0005634">
    <property type="term" value="C:nucleus"/>
    <property type="evidence" value="ECO:0007669"/>
    <property type="project" value="TreeGrafter"/>
</dbReference>
<proteinExistence type="predicted"/>
<reference evidence="3" key="1">
    <citation type="submission" date="2025-08" db="UniProtKB">
        <authorList>
            <consortium name="RefSeq"/>
        </authorList>
    </citation>
    <scope>IDENTIFICATION</scope>
    <source>
        <tissue evidence="3">Meat</tissue>
    </source>
</reference>
<organism evidence="2 3">
    <name type="scientific">Neophocaena asiaeorientalis asiaeorientalis</name>
    <name type="common">Yangtze finless porpoise</name>
    <name type="synonym">Neophocaena phocaenoides subsp. asiaeorientalis</name>
    <dbReference type="NCBI Taxonomy" id="1706337"/>
    <lineage>
        <taxon>Eukaryota</taxon>
        <taxon>Metazoa</taxon>
        <taxon>Chordata</taxon>
        <taxon>Craniata</taxon>
        <taxon>Vertebrata</taxon>
        <taxon>Euteleostomi</taxon>
        <taxon>Mammalia</taxon>
        <taxon>Eutheria</taxon>
        <taxon>Laurasiatheria</taxon>
        <taxon>Artiodactyla</taxon>
        <taxon>Whippomorpha</taxon>
        <taxon>Cetacea</taxon>
        <taxon>Odontoceti</taxon>
        <taxon>Phocoenidae</taxon>
        <taxon>Neophocaena</taxon>
    </lineage>
</organism>
<feature type="compositionally biased region" description="Gly residues" evidence="1">
    <location>
        <begin position="44"/>
        <end position="55"/>
    </location>
</feature>
<dbReference type="GO" id="GO:0005737">
    <property type="term" value="C:cytoplasm"/>
    <property type="evidence" value="ECO:0007669"/>
    <property type="project" value="TreeGrafter"/>
</dbReference>
<keyword evidence="2" id="KW-1185">Reference proteome</keyword>
<feature type="region of interest" description="Disordered" evidence="1">
    <location>
        <begin position="256"/>
        <end position="294"/>
    </location>
</feature>